<evidence type="ECO:0000313" key="11">
    <source>
        <dbReference type="Proteomes" id="UP001269819"/>
    </source>
</evidence>
<protein>
    <submittedName>
        <fullName evidence="10">Thiol reductant ABC exporter subunit CydD</fullName>
    </submittedName>
</protein>
<dbReference type="PROSITE" id="PS00211">
    <property type="entry name" value="ABC_TRANSPORTER_1"/>
    <property type="match status" value="1"/>
</dbReference>
<dbReference type="InterPro" id="IPR014216">
    <property type="entry name" value="ABC_transptr_CydD"/>
</dbReference>
<keyword evidence="4" id="KW-0067">ATP-binding</keyword>
<dbReference type="InterPro" id="IPR017871">
    <property type="entry name" value="ABC_transporter-like_CS"/>
</dbReference>
<feature type="transmembrane region" description="Helical" evidence="7">
    <location>
        <begin position="154"/>
        <end position="175"/>
    </location>
</feature>
<dbReference type="Pfam" id="PF00005">
    <property type="entry name" value="ABC_tran"/>
    <property type="match status" value="1"/>
</dbReference>
<dbReference type="PROSITE" id="PS50893">
    <property type="entry name" value="ABC_TRANSPORTER_2"/>
    <property type="match status" value="1"/>
</dbReference>
<proteinExistence type="predicted"/>
<sequence>MEAVESRPDAGASAEAPLAGLTPRRWLAGLAVVGQRQIRLTILAGTLAGLATIAQMGLLAWLVHQAVIVEAPLSQLVMVMAALVLMIVLRGALLGLQGRFAADSSRAIRGAVRRQLLAAWQQAGPGRLQGESAATLASEWLDQVEALHGYFARFLPQMILCVLVPLAILAVAAWLDWLAALLLLFSAPLIPLFMALVGMGAEKVNQQHFQVIGRLSGQFLDKVRALTTLQLFGGVERATDTLAARSEEYRDVTMKTLRVAFLSSAVLEFFSSVAIAVVAIYIGFGLLGYISFGPSDSLTLFSGLWILLLAPEFFQPLRQLAQHYHDRAAALGASAQLMDRLQSTPTANPAHAPVTGPPDRIDLHSVTLRYEDRGPVLNRLSLSLPRGGCVALVGPSGGGKSSLLHVLAGFLPPDGGTVSVFGEAPGHRPFGWLGQSPFLLQGSWADNLRLVAPAATEADMQQALARVGLGDLPGQRATGLDSPVSEQGSGLSGGQARRLSLARIFLADYPLVLLDEPTAGLDTDSQTVIIEALAALKAEGRTLVLATHHDSLLALADRCLHVEGGDVRDV</sequence>
<feature type="transmembrane region" description="Helical" evidence="7">
    <location>
        <begin position="259"/>
        <end position="292"/>
    </location>
</feature>
<evidence type="ECO:0000256" key="7">
    <source>
        <dbReference type="SAM" id="Phobius"/>
    </source>
</evidence>
<comment type="subcellular location">
    <subcellularLocation>
        <location evidence="1">Cell membrane</location>
        <topology evidence="1">Multi-pass membrane protein</topology>
    </subcellularLocation>
</comment>
<dbReference type="InterPro" id="IPR036640">
    <property type="entry name" value="ABC1_TM_sf"/>
</dbReference>
<keyword evidence="6 7" id="KW-0472">Membrane</keyword>
<organism evidence="10 11">
    <name type="scientific">Marinobacter xestospongiae</name>
    <dbReference type="NCBI Taxonomy" id="994319"/>
    <lineage>
        <taxon>Bacteria</taxon>
        <taxon>Pseudomonadati</taxon>
        <taxon>Pseudomonadota</taxon>
        <taxon>Gammaproteobacteria</taxon>
        <taxon>Pseudomonadales</taxon>
        <taxon>Marinobacteraceae</taxon>
        <taxon>Marinobacter</taxon>
    </lineage>
</organism>
<feature type="transmembrane region" description="Helical" evidence="7">
    <location>
        <begin position="40"/>
        <end position="63"/>
    </location>
</feature>
<reference evidence="10 11" key="1">
    <citation type="submission" date="2023-10" db="EMBL/GenBank/DDBJ databases">
        <title>Characteristics and mechanism of a salt-tolerant marine origin heterotrophic nitrifying- aerobic denitrifying bacteria Marinobacter xestospongiae HN1.</title>
        <authorList>
            <person name="Qi R."/>
        </authorList>
    </citation>
    <scope>NUCLEOTIDE SEQUENCE [LARGE SCALE GENOMIC DNA]</scope>
    <source>
        <strain evidence="10 11">HN1</strain>
    </source>
</reference>
<evidence type="ECO:0000256" key="1">
    <source>
        <dbReference type="ARBA" id="ARBA00004651"/>
    </source>
</evidence>
<keyword evidence="3" id="KW-0547">Nucleotide-binding</keyword>
<comment type="caution">
    <text evidence="10">The sequence shown here is derived from an EMBL/GenBank/DDBJ whole genome shotgun (WGS) entry which is preliminary data.</text>
</comment>
<dbReference type="InterPro" id="IPR003439">
    <property type="entry name" value="ABC_transporter-like_ATP-bd"/>
</dbReference>
<feature type="transmembrane region" description="Helical" evidence="7">
    <location>
        <begin position="75"/>
        <end position="96"/>
    </location>
</feature>
<keyword evidence="2 7" id="KW-0812">Transmembrane</keyword>
<accession>A0ABU3W065</accession>
<dbReference type="Pfam" id="PF00664">
    <property type="entry name" value="ABC_membrane"/>
    <property type="match status" value="1"/>
</dbReference>
<gene>
    <name evidence="10" type="primary">cydD</name>
    <name evidence="10" type="ORF">RYS15_14510</name>
</gene>
<dbReference type="RefSeq" id="WP_316974371.1">
    <property type="nucleotide sequence ID" value="NZ_JAWIIJ010000009.1"/>
</dbReference>
<dbReference type="InterPro" id="IPR011527">
    <property type="entry name" value="ABC1_TM_dom"/>
</dbReference>
<evidence type="ECO:0000256" key="4">
    <source>
        <dbReference type="ARBA" id="ARBA00022840"/>
    </source>
</evidence>
<keyword evidence="5 7" id="KW-1133">Transmembrane helix</keyword>
<dbReference type="InterPro" id="IPR027417">
    <property type="entry name" value="P-loop_NTPase"/>
</dbReference>
<evidence type="ECO:0000259" key="8">
    <source>
        <dbReference type="PROSITE" id="PS50893"/>
    </source>
</evidence>
<feature type="transmembrane region" description="Helical" evidence="7">
    <location>
        <begin position="181"/>
        <end position="201"/>
    </location>
</feature>
<keyword evidence="11" id="KW-1185">Reference proteome</keyword>
<dbReference type="CDD" id="cd18584">
    <property type="entry name" value="ABC_6TM_AarD_CydD"/>
    <property type="match status" value="1"/>
</dbReference>
<dbReference type="InterPro" id="IPR039421">
    <property type="entry name" value="Type_1_exporter"/>
</dbReference>
<evidence type="ECO:0000256" key="3">
    <source>
        <dbReference type="ARBA" id="ARBA00022741"/>
    </source>
</evidence>
<evidence type="ECO:0000313" key="10">
    <source>
        <dbReference type="EMBL" id="MDV2079899.1"/>
    </source>
</evidence>
<evidence type="ECO:0000256" key="5">
    <source>
        <dbReference type="ARBA" id="ARBA00022989"/>
    </source>
</evidence>
<dbReference type="PANTHER" id="PTHR24221">
    <property type="entry name" value="ATP-BINDING CASSETTE SUB-FAMILY B"/>
    <property type="match status" value="1"/>
</dbReference>
<dbReference type="InterPro" id="IPR003593">
    <property type="entry name" value="AAA+_ATPase"/>
</dbReference>
<feature type="domain" description="ABC transporter" evidence="8">
    <location>
        <begin position="361"/>
        <end position="570"/>
    </location>
</feature>
<dbReference type="PROSITE" id="PS50929">
    <property type="entry name" value="ABC_TM1F"/>
    <property type="match status" value="1"/>
</dbReference>
<dbReference type="Proteomes" id="UP001269819">
    <property type="component" value="Unassembled WGS sequence"/>
</dbReference>
<dbReference type="SUPFAM" id="SSF52540">
    <property type="entry name" value="P-loop containing nucleoside triphosphate hydrolases"/>
    <property type="match status" value="1"/>
</dbReference>
<evidence type="ECO:0000259" key="9">
    <source>
        <dbReference type="PROSITE" id="PS50929"/>
    </source>
</evidence>
<dbReference type="EMBL" id="JAWIIJ010000009">
    <property type="protein sequence ID" value="MDV2079899.1"/>
    <property type="molecule type" value="Genomic_DNA"/>
</dbReference>
<evidence type="ECO:0000256" key="6">
    <source>
        <dbReference type="ARBA" id="ARBA00023136"/>
    </source>
</evidence>
<dbReference type="NCBIfam" id="TIGR02857">
    <property type="entry name" value="CydD"/>
    <property type="match status" value="1"/>
</dbReference>
<feature type="domain" description="ABC transmembrane type-1" evidence="9">
    <location>
        <begin position="40"/>
        <end position="329"/>
    </location>
</feature>
<dbReference type="Gene3D" id="3.40.50.300">
    <property type="entry name" value="P-loop containing nucleotide triphosphate hydrolases"/>
    <property type="match status" value="1"/>
</dbReference>
<dbReference type="SUPFAM" id="SSF90123">
    <property type="entry name" value="ABC transporter transmembrane region"/>
    <property type="match status" value="1"/>
</dbReference>
<dbReference type="Gene3D" id="1.20.1560.10">
    <property type="entry name" value="ABC transporter type 1, transmembrane domain"/>
    <property type="match status" value="1"/>
</dbReference>
<name>A0ABU3W065_9GAMM</name>
<dbReference type="PANTHER" id="PTHR24221:SF261">
    <property type="entry name" value="GLUTATHIONE_L-CYSTEINE TRANSPORT SYSTEM ATP-BINDING_PERMEASE PROTEIN CYDD"/>
    <property type="match status" value="1"/>
</dbReference>
<evidence type="ECO:0000256" key="2">
    <source>
        <dbReference type="ARBA" id="ARBA00022692"/>
    </source>
</evidence>
<dbReference type="SMART" id="SM00382">
    <property type="entry name" value="AAA"/>
    <property type="match status" value="1"/>
</dbReference>